<sequence>MSGSITCSLQDLSKAEKIELICEVANGLDFSTDVQIHQSEMEQVLWYPVQENTVDYQLGGYDHVFESVQAFYE</sequence>
<protein>
    <submittedName>
        <fullName evidence="1">Uncharacterized protein</fullName>
    </submittedName>
</protein>
<dbReference type="EMBL" id="CP136895">
    <property type="protein sequence ID" value="WOL10512.1"/>
    <property type="molecule type" value="Genomic_DNA"/>
</dbReference>
<gene>
    <name evidence="1" type="ORF">Cni_G19269</name>
</gene>
<proteinExistence type="predicted"/>
<accession>A0AAQ3KKF4</accession>
<dbReference type="Proteomes" id="UP001327560">
    <property type="component" value="Chromosome 6"/>
</dbReference>
<dbReference type="AlphaFoldDB" id="A0AAQ3KKF4"/>
<name>A0AAQ3KKF4_9LILI</name>
<keyword evidence="2" id="KW-1185">Reference proteome</keyword>
<organism evidence="1 2">
    <name type="scientific">Canna indica</name>
    <name type="common">Indian-shot</name>
    <dbReference type="NCBI Taxonomy" id="4628"/>
    <lineage>
        <taxon>Eukaryota</taxon>
        <taxon>Viridiplantae</taxon>
        <taxon>Streptophyta</taxon>
        <taxon>Embryophyta</taxon>
        <taxon>Tracheophyta</taxon>
        <taxon>Spermatophyta</taxon>
        <taxon>Magnoliopsida</taxon>
        <taxon>Liliopsida</taxon>
        <taxon>Zingiberales</taxon>
        <taxon>Cannaceae</taxon>
        <taxon>Canna</taxon>
    </lineage>
</organism>
<evidence type="ECO:0000313" key="1">
    <source>
        <dbReference type="EMBL" id="WOL10512.1"/>
    </source>
</evidence>
<reference evidence="1 2" key="1">
    <citation type="submission" date="2023-10" db="EMBL/GenBank/DDBJ databases">
        <title>Chromosome-scale genome assembly provides insights into flower coloration mechanisms of Canna indica.</title>
        <authorList>
            <person name="Li C."/>
        </authorList>
    </citation>
    <scope>NUCLEOTIDE SEQUENCE [LARGE SCALE GENOMIC DNA]</scope>
    <source>
        <tissue evidence="1">Flower</tissue>
    </source>
</reference>
<evidence type="ECO:0000313" key="2">
    <source>
        <dbReference type="Proteomes" id="UP001327560"/>
    </source>
</evidence>